<comment type="similarity">
    <text evidence="1">Belongs to the bacterial solute-binding protein 3 family.</text>
</comment>
<dbReference type="AlphaFoldDB" id="L0H064"/>
<dbReference type="Gene3D" id="3.40.190.10">
    <property type="entry name" value="Periplasmic binding protein-like II"/>
    <property type="match status" value="2"/>
</dbReference>
<proteinExistence type="inferred from homology"/>
<feature type="chain" id="PRO_5003943551" evidence="3">
    <location>
        <begin position="44"/>
        <end position="315"/>
    </location>
</feature>
<dbReference type="STRING" id="765912.Thimo_2920"/>
<keyword evidence="6" id="KW-1185">Reference proteome</keyword>
<organism evidence="5 6">
    <name type="scientific">Thioflavicoccus mobilis 8321</name>
    <dbReference type="NCBI Taxonomy" id="765912"/>
    <lineage>
        <taxon>Bacteria</taxon>
        <taxon>Pseudomonadati</taxon>
        <taxon>Pseudomonadota</taxon>
        <taxon>Gammaproteobacteria</taxon>
        <taxon>Chromatiales</taxon>
        <taxon>Chromatiaceae</taxon>
        <taxon>Thioflavicoccus</taxon>
    </lineage>
</organism>
<protein>
    <submittedName>
        <fullName evidence="5">Periplasmic component of amino acid ABC-type transporter/signal transduction system</fullName>
    </submittedName>
</protein>
<feature type="domain" description="Solute-binding protein family 3/N-terminal" evidence="4">
    <location>
        <begin position="64"/>
        <end position="303"/>
    </location>
</feature>
<evidence type="ECO:0000313" key="6">
    <source>
        <dbReference type="Proteomes" id="UP000010816"/>
    </source>
</evidence>
<evidence type="ECO:0000256" key="2">
    <source>
        <dbReference type="ARBA" id="ARBA00022729"/>
    </source>
</evidence>
<evidence type="ECO:0000313" key="5">
    <source>
        <dbReference type="EMBL" id="AGA91616.1"/>
    </source>
</evidence>
<dbReference type="EMBL" id="CP003051">
    <property type="protein sequence ID" value="AGA91616.1"/>
    <property type="molecule type" value="Genomic_DNA"/>
</dbReference>
<dbReference type="HOGENOM" id="CLU_068019_0_0_6"/>
<evidence type="ECO:0000259" key="4">
    <source>
        <dbReference type="SMART" id="SM00062"/>
    </source>
</evidence>
<keyword evidence="2 3" id="KW-0732">Signal</keyword>
<dbReference type="SUPFAM" id="SSF53850">
    <property type="entry name" value="Periplasmic binding protein-like II"/>
    <property type="match status" value="1"/>
</dbReference>
<dbReference type="SMART" id="SM00062">
    <property type="entry name" value="PBPb"/>
    <property type="match status" value="1"/>
</dbReference>
<dbReference type="PANTHER" id="PTHR35936">
    <property type="entry name" value="MEMBRANE-BOUND LYTIC MUREIN TRANSGLYCOSYLASE F"/>
    <property type="match status" value="1"/>
</dbReference>
<sequence length="315" mass="35410">MIVPPRPSNLSLTHRCLQMKRLRFPFHAALALLWLCFALMATAADLPEIEARGELRHLGIRYANFVTGAGDGFDVELTRGFAEHLGIDYKLVYSDFYSVIRDLLGKKVVRSGDRVTLVGDFPVRGDMIATGFTVLPWRERVLLYSEPTFPSQVMLIARADSPISPIEGSDDLLQDIGETKELIDGHSLLVMEKTCLDPANYGLKGGGIELRAYTQSTNINEMVPALLHLDADLSLLDVPDLLIDMQKWAGKFKVIGPISKEQILAAAFPKDAPQLRDAYNDYLHQIKEDGTYDRLVDKYYPGVRRYFPDFFADEQ</sequence>
<dbReference type="Pfam" id="PF00497">
    <property type="entry name" value="SBP_bac_3"/>
    <property type="match status" value="1"/>
</dbReference>
<dbReference type="InterPro" id="IPR001638">
    <property type="entry name" value="Solute-binding_3/MltF_N"/>
</dbReference>
<dbReference type="Proteomes" id="UP000010816">
    <property type="component" value="Chromosome"/>
</dbReference>
<gene>
    <name evidence="5" type="ORF">Thimo_2920</name>
</gene>
<reference evidence="5 6" key="1">
    <citation type="submission" date="2011-09" db="EMBL/GenBank/DDBJ databases">
        <title>Complete sequence of chromosome of Thioflavicoccus mobilis 8321.</title>
        <authorList>
            <consortium name="US DOE Joint Genome Institute"/>
            <person name="Lucas S."/>
            <person name="Han J."/>
            <person name="Lapidus A."/>
            <person name="Cheng J.-F."/>
            <person name="Goodwin L."/>
            <person name="Pitluck S."/>
            <person name="Peters L."/>
            <person name="Ovchinnikova G."/>
            <person name="Lu M."/>
            <person name="Detter J.C."/>
            <person name="Han C."/>
            <person name="Tapia R."/>
            <person name="Land M."/>
            <person name="Hauser L."/>
            <person name="Kyrpides N."/>
            <person name="Ivanova N."/>
            <person name="Pagani I."/>
            <person name="Vogl K."/>
            <person name="Liu Z."/>
            <person name="Imhoff J."/>
            <person name="Thiel V."/>
            <person name="Frigaard N.-U."/>
            <person name="Bryant D."/>
            <person name="Woyke T."/>
        </authorList>
    </citation>
    <scope>NUCLEOTIDE SEQUENCE [LARGE SCALE GENOMIC DNA]</scope>
    <source>
        <strain evidence="5 6">8321</strain>
    </source>
</reference>
<evidence type="ECO:0000256" key="1">
    <source>
        <dbReference type="ARBA" id="ARBA00010333"/>
    </source>
</evidence>
<dbReference type="eggNOG" id="COG0834">
    <property type="taxonomic scope" value="Bacteria"/>
</dbReference>
<dbReference type="KEGG" id="tmb:Thimo_2920"/>
<evidence type="ECO:0000256" key="3">
    <source>
        <dbReference type="SAM" id="SignalP"/>
    </source>
</evidence>
<name>L0H064_9GAMM</name>
<feature type="signal peptide" evidence="3">
    <location>
        <begin position="1"/>
        <end position="43"/>
    </location>
</feature>
<dbReference type="PATRIC" id="fig|765912.4.peg.2854"/>
<accession>L0H064</accession>
<dbReference type="PANTHER" id="PTHR35936:SF17">
    <property type="entry name" value="ARGININE-BINDING EXTRACELLULAR PROTEIN ARTP"/>
    <property type="match status" value="1"/>
</dbReference>